<keyword evidence="2" id="KW-0732">Signal</keyword>
<protein>
    <submittedName>
        <fullName evidence="3">Glycoside hydrolase</fullName>
    </submittedName>
</protein>
<dbReference type="Pfam" id="PF02012">
    <property type="entry name" value="BNR"/>
    <property type="match status" value="1"/>
</dbReference>
<reference evidence="3 4" key="1">
    <citation type="submission" date="2022-06" db="EMBL/GenBank/DDBJ databases">
        <title>Pseudarthrobacter sp. strain RMG13 Genome sequencing and assembly.</title>
        <authorList>
            <person name="Kim I."/>
        </authorList>
    </citation>
    <scope>NUCLEOTIDE SEQUENCE [LARGE SCALE GENOMIC DNA]</scope>
    <source>
        <strain evidence="3 4">RMG13</strain>
    </source>
</reference>
<organism evidence="3 4">
    <name type="scientific">Pseudarthrobacter humi</name>
    <dbReference type="NCBI Taxonomy" id="2952523"/>
    <lineage>
        <taxon>Bacteria</taxon>
        <taxon>Bacillati</taxon>
        <taxon>Actinomycetota</taxon>
        <taxon>Actinomycetes</taxon>
        <taxon>Micrococcales</taxon>
        <taxon>Micrococcaceae</taxon>
        <taxon>Pseudarthrobacter</taxon>
    </lineage>
</organism>
<dbReference type="InterPro" id="IPR015943">
    <property type="entry name" value="WD40/YVTN_repeat-like_dom_sf"/>
</dbReference>
<dbReference type="CDD" id="cd15482">
    <property type="entry name" value="Sialidase_non-viral"/>
    <property type="match status" value="1"/>
</dbReference>
<name>A0ABT1LMS5_9MICC</name>
<feature type="chain" id="PRO_5047175321" evidence="2">
    <location>
        <begin position="28"/>
        <end position="293"/>
    </location>
</feature>
<dbReference type="InterPro" id="IPR002860">
    <property type="entry name" value="BNR_rpt"/>
</dbReference>
<comment type="caution">
    <text evidence="3">The sequence shown here is derived from an EMBL/GenBank/DDBJ whole genome shotgun (WGS) entry which is preliminary data.</text>
</comment>
<gene>
    <name evidence="3" type="ORF">NFC73_06665</name>
</gene>
<dbReference type="Proteomes" id="UP001524318">
    <property type="component" value="Unassembled WGS sequence"/>
</dbReference>
<evidence type="ECO:0000256" key="1">
    <source>
        <dbReference type="SAM" id="MobiDB-lite"/>
    </source>
</evidence>
<dbReference type="GO" id="GO:0016787">
    <property type="term" value="F:hydrolase activity"/>
    <property type="evidence" value="ECO:0007669"/>
    <property type="project" value="UniProtKB-KW"/>
</dbReference>
<evidence type="ECO:0000313" key="3">
    <source>
        <dbReference type="EMBL" id="MCP8999419.1"/>
    </source>
</evidence>
<keyword evidence="4" id="KW-1185">Reference proteome</keyword>
<feature type="signal peptide" evidence="2">
    <location>
        <begin position="1"/>
        <end position="27"/>
    </location>
</feature>
<keyword evidence="3" id="KW-0378">Hydrolase</keyword>
<evidence type="ECO:0000256" key="2">
    <source>
        <dbReference type="SAM" id="SignalP"/>
    </source>
</evidence>
<dbReference type="EMBL" id="JANCLV010000003">
    <property type="protein sequence ID" value="MCP8999419.1"/>
    <property type="molecule type" value="Genomic_DNA"/>
</dbReference>
<accession>A0ABT1LMS5</accession>
<evidence type="ECO:0000313" key="4">
    <source>
        <dbReference type="Proteomes" id="UP001524318"/>
    </source>
</evidence>
<dbReference type="RefSeq" id="WP_254748702.1">
    <property type="nucleotide sequence ID" value="NZ_JANCLV010000003.1"/>
</dbReference>
<feature type="region of interest" description="Disordered" evidence="1">
    <location>
        <begin position="27"/>
        <end position="53"/>
    </location>
</feature>
<proteinExistence type="predicted"/>
<dbReference type="SUPFAM" id="SSF110296">
    <property type="entry name" value="Oligoxyloglucan reducing end-specific cellobiohydrolase"/>
    <property type="match status" value="1"/>
</dbReference>
<sequence>MPLHPTTTKPAAALTAAALLLTLSACTPGPTPGTQRGSGPSTTASGLPSSHVHGLSVNRETDQVLLATHEGLFDVTKSPATKIGGTNDLMGLTAPADQGVFYASGHPGPGSDLPNPMGLIRSVDGGKTWEQLSRQGESDFHALAATKSGIVAYDGTLQTSPDGKTWTPATAGFVPAVLAGTPEGDTVLATTRDGLQRSTDGGETWELNTTAPMVQFVAFASATEVIGVEPGGAVHYSTDAGTTWTRTGHIEGQVQAATAVTGAEGKPWIWAATTEGLVVSTDGGATFRAADAA</sequence>
<dbReference type="InterPro" id="IPR054817">
    <property type="entry name" value="Glycosyl_F510_1955-like"/>
</dbReference>
<dbReference type="NCBIfam" id="NF045728">
    <property type="entry name" value="glycosyl_F510_1955"/>
    <property type="match status" value="1"/>
</dbReference>
<feature type="compositionally biased region" description="Polar residues" evidence="1">
    <location>
        <begin position="32"/>
        <end position="48"/>
    </location>
</feature>
<dbReference type="Gene3D" id="2.130.10.10">
    <property type="entry name" value="YVTN repeat-like/Quinoprotein amine dehydrogenase"/>
    <property type="match status" value="1"/>
</dbReference>